<evidence type="ECO:0000313" key="4">
    <source>
        <dbReference type="Proteomes" id="UP000198440"/>
    </source>
</evidence>
<evidence type="ECO:0000256" key="1">
    <source>
        <dbReference type="SAM" id="Coils"/>
    </source>
</evidence>
<dbReference type="PROSITE" id="PS50995">
    <property type="entry name" value="HTH_MARR_2"/>
    <property type="match status" value="1"/>
</dbReference>
<evidence type="ECO:0000313" key="3">
    <source>
        <dbReference type="EMBL" id="SNS28735.1"/>
    </source>
</evidence>
<protein>
    <submittedName>
        <fullName evidence="3">EPS-associated transcriptional regulator, MarR family</fullName>
    </submittedName>
</protein>
<dbReference type="InterPro" id="IPR036388">
    <property type="entry name" value="WH-like_DNA-bd_sf"/>
</dbReference>
<dbReference type="InterPro" id="IPR026433">
    <property type="entry name" value="MarR_EPS"/>
</dbReference>
<dbReference type="SMART" id="SM00347">
    <property type="entry name" value="HTH_MARR"/>
    <property type="match status" value="1"/>
</dbReference>
<dbReference type="EMBL" id="FZON01000010">
    <property type="protein sequence ID" value="SNS28735.1"/>
    <property type="molecule type" value="Genomic_DNA"/>
</dbReference>
<organism evidence="3 4">
    <name type="scientific">Antarctobacter heliothermus</name>
    <dbReference type="NCBI Taxonomy" id="74033"/>
    <lineage>
        <taxon>Bacteria</taxon>
        <taxon>Pseudomonadati</taxon>
        <taxon>Pseudomonadota</taxon>
        <taxon>Alphaproteobacteria</taxon>
        <taxon>Rhodobacterales</taxon>
        <taxon>Roseobacteraceae</taxon>
        <taxon>Antarctobacter</taxon>
    </lineage>
</organism>
<dbReference type="NCBIfam" id="TIGR04176">
    <property type="entry name" value="MarR_EPS"/>
    <property type="match status" value="1"/>
</dbReference>
<dbReference type="InterPro" id="IPR039422">
    <property type="entry name" value="MarR/SlyA-like"/>
</dbReference>
<sequence length="124" mass="14235">MVTKQDKFREEVRFRLLRLLNENPEMSQRELARAVGVSNGGVHYVINALVSKGLLKLSNFTAAEDKRRCAYLLTPKGVEEKARLTRRFVLRKMAEYEALQAEIEEIKADLSDEDNRAIRSLIGK</sequence>
<feature type="coiled-coil region" evidence="1">
    <location>
        <begin position="89"/>
        <end position="116"/>
    </location>
</feature>
<dbReference type="InterPro" id="IPR000835">
    <property type="entry name" value="HTH_MarR-typ"/>
</dbReference>
<dbReference type="GO" id="GO:0003700">
    <property type="term" value="F:DNA-binding transcription factor activity"/>
    <property type="evidence" value="ECO:0007669"/>
    <property type="project" value="InterPro"/>
</dbReference>
<dbReference type="SUPFAM" id="SSF46785">
    <property type="entry name" value="Winged helix' DNA-binding domain"/>
    <property type="match status" value="1"/>
</dbReference>
<name>A0A239D8N8_9RHOB</name>
<proteinExistence type="predicted"/>
<dbReference type="InterPro" id="IPR036390">
    <property type="entry name" value="WH_DNA-bd_sf"/>
</dbReference>
<reference evidence="3 4" key="1">
    <citation type="submission" date="2017-06" db="EMBL/GenBank/DDBJ databases">
        <authorList>
            <person name="Kim H.J."/>
            <person name="Triplett B.A."/>
        </authorList>
    </citation>
    <scope>NUCLEOTIDE SEQUENCE [LARGE SCALE GENOMIC DNA]</scope>
    <source>
        <strain evidence="3 4">DSM 11445</strain>
    </source>
</reference>
<dbReference type="RefSeq" id="WP_089277171.1">
    <property type="nucleotide sequence ID" value="NZ_FZON01000010.1"/>
</dbReference>
<dbReference type="PANTHER" id="PTHR33164:SF57">
    <property type="entry name" value="MARR-FAMILY TRANSCRIPTIONAL REGULATOR"/>
    <property type="match status" value="1"/>
</dbReference>
<dbReference type="AlphaFoldDB" id="A0A239D8N8"/>
<dbReference type="Pfam" id="PF13412">
    <property type="entry name" value="HTH_24"/>
    <property type="match status" value="1"/>
</dbReference>
<evidence type="ECO:0000259" key="2">
    <source>
        <dbReference type="PROSITE" id="PS50995"/>
    </source>
</evidence>
<feature type="domain" description="HTH marR-type" evidence="2">
    <location>
        <begin position="1"/>
        <end position="124"/>
    </location>
</feature>
<accession>A0A239D8N8</accession>
<dbReference type="Proteomes" id="UP000198440">
    <property type="component" value="Unassembled WGS sequence"/>
</dbReference>
<dbReference type="PANTHER" id="PTHR33164">
    <property type="entry name" value="TRANSCRIPTIONAL REGULATOR, MARR FAMILY"/>
    <property type="match status" value="1"/>
</dbReference>
<gene>
    <name evidence="3" type="ORF">SAMN04488078_10104</name>
</gene>
<dbReference type="GO" id="GO:0006950">
    <property type="term" value="P:response to stress"/>
    <property type="evidence" value="ECO:0007669"/>
    <property type="project" value="TreeGrafter"/>
</dbReference>
<dbReference type="Gene3D" id="1.10.10.10">
    <property type="entry name" value="Winged helix-like DNA-binding domain superfamily/Winged helix DNA-binding domain"/>
    <property type="match status" value="1"/>
</dbReference>
<keyword evidence="1" id="KW-0175">Coiled coil</keyword>
<dbReference type="OrthoDB" id="8537236at2"/>